<name>X1B178_9ZZZZ</name>
<evidence type="ECO:0000256" key="7">
    <source>
        <dbReference type="ARBA" id="ARBA00023136"/>
    </source>
</evidence>
<proteinExistence type="inferred from homology"/>
<evidence type="ECO:0000256" key="8">
    <source>
        <dbReference type="ARBA" id="ARBA00023209"/>
    </source>
</evidence>
<organism evidence="11">
    <name type="scientific">marine sediment metagenome</name>
    <dbReference type="NCBI Taxonomy" id="412755"/>
    <lineage>
        <taxon>unclassified sequences</taxon>
        <taxon>metagenomes</taxon>
        <taxon>ecological metagenomes</taxon>
    </lineage>
</organism>
<dbReference type="InterPro" id="IPR003811">
    <property type="entry name" value="G3P_acylTferase_PlsY"/>
</dbReference>
<keyword evidence="8" id="KW-0594">Phospholipid biosynthesis</keyword>
<evidence type="ECO:0000313" key="11">
    <source>
        <dbReference type="EMBL" id="GAG65781.1"/>
    </source>
</evidence>
<dbReference type="Pfam" id="PF02660">
    <property type="entry name" value="G3P_acyltransf"/>
    <property type="match status" value="1"/>
</dbReference>
<dbReference type="GO" id="GO:0005886">
    <property type="term" value="C:plasma membrane"/>
    <property type="evidence" value="ECO:0007669"/>
    <property type="project" value="InterPro"/>
</dbReference>
<evidence type="ECO:0000256" key="3">
    <source>
        <dbReference type="ARBA" id="ARBA00022679"/>
    </source>
</evidence>
<sequence>MILKNFYLNTIVILLVSYLIGSFPSAYIAGKIKGIDISKEGSRNVGGMNIVTNVGKFAGVTVIITDIGKGALVAYLASRFSDHIFIPLLAVVFAVIGHNWMVYIGFKGGKGVSTFLGALLYLSPISFLFLYLLFIPVSLFIIKDTYLATTVGFFFFSFFLWIYEGSFWWVFFGLLVTIAYSIKCYSFLKSYYTEKRKDVSPVVKKIFKPFFKGM</sequence>
<keyword evidence="6" id="KW-0443">Lipid metabolism</keyword>
<evidence type="ECO:0000256" key="9">
    <source>
        <dbReference type="ARBA" id="ARBA00023264"/>
    </source>
</evidence>
<evidence type="ECO:0000256" key="6">
    <source>
        <dbReference type="ARBA" id="ARBA00023098"/>
    </source>
</evidence>
<keyword evidence="3" id="KW-0808">Transferase</keyword>
<dbReference type="PANTHER" id="PTHR30309">
    <property type="entry name" value="INNER MEMBRANE PROTEIN YGIH"/>
    <property type="match status" value="1"/>
</dbReference>
<feature type="transmembrane region" description="Helical" evidence="10">
    <location>
        <begin position="112"/>
        <end position="134"/>
    </location>
</feature>
<accession>X1B178</accession>
<dbReference type="SMART" id="SM01207">
    <property type="entry name" value="G3P_acyltransf"/>
    <property type="match status" value="1"/>
</dbReference>
<keyword evidence="1" id="KW-1003">Cell membrane</keyword>
<evidence type="ECO:0000256" key="4">
    <source>
        <dbReference type="ARBA" id="ARBA00022692"/>
    </source>
</evidence>
<keyword evidence="5 10" id="KW-1133">Transmembrane helix</keyword>
<dbReference type="GO" id="GO:0008654">
    <property type="term" value="P:phospholipid biosynthetic process"/>
    <property type="evidence" value="ECO:0007669"/>
    <property type="project" value="UniProtKB-KW"/>
</dbReference>
<feature type="transmembrane region" description="Helical" evidence="10">
    <location>
        <begin position="146"/>
        <end position="163"/>
    </location>
</feature>
<dbReference type="GO" id="GO:0043772">
    <property type="term" value="F:acyl-phosphate glycerol-3-phosphate acyltransferase activity"/>
    <property type="evidence" value="ECO:0007669"/>
    <property type="project" value="InterPro"/>
</dbReference>
<keyword evidence="2" id="KW-0444">Lipid biosynthesis</keyword>
<evidence type="ECO:0000256" key="2">
    <source>
        <dbReference type="ARBA" id="ARBA00022516"/>
    </source>
</evidence>
<keyword evidence="7 10" id="KW-0472">Membrane</keyword>
<dbReference type="EMBL" id="BART01000146">
    <property type="protein sequence ID" value="GAG65781.1"/>
    <property type="molecule type" value="Genomic_DNA"/>
</dbReference>
<gene>
    <name evidence="11" type="ORF">S01H4_00910</name>
</gene>
<reference evidence="11" key="1">
    <citation type="journal article" date="2014" name="Front. Microbiol.">
        <title>High frequency of phylogenetically diverse reductive dehalogenase-homologous genes in deep subseafloor sedimentary metagenomes.</title>
        <authorList>
            <person name="Kawai M."/>
            <person name="Futagami T."/>
            <person name="Toyoda A."/>
            <person name="Takaki Y."/>
            <person name="Nishi S."/>
            <person name="Hori S."/>
            <person name="Arai W."/>
            <person name="Tsubouchi T."/>
            <person name="Morono Y."/>
            <person name="Uchiyama I."/>
            <person name="Ito T."/>
            <person name="Fujiyama A."/>
            <person name="Inagaki F."/>
            <person name="Takami H."/>
        </authorList>
    </citation>
    <scope>NUCLEOTIDE SEQUENCE</scope>
    <source>
        <strain evidence="11">Expedition CK06-06</strain>
    </source>
</reference>
<keyword evidence="4 10" id="KW-0812">Transmembrane</keyword>
<feature type="transmembrane region" description="Helical" evidence="10">
    <location>
        <begin position="84"/>
        <end position="106"/>
    </location>
</feature>
<dbReference type="AlphaFoldDB" id="X1B178"/>
<evidence type="ECO:0000256" key="1">
    <source>
        <dbReference type="ARBA" id="ARBA00022475"/>
    </source>
</evidence>
<evidence type="ECO:0000256" key="5">
    <source>
        <dbReference type="ARBA" id="ARBA00022989"/>
    </source>
</evidence>
<dbReference type="HAMAP" id="MF_01043">
    <property type="entry name" value="PlsY"/>
    <property type="match status" value="1"/>
</dbReference>
<dbReference type="PANTHER" id="PTHR30309:SF0">
    <property type="entry name" value="GLYCEROL-3-PHOSPHATE ACYLTRANSFERASE-RELATED"/>
    <property type="match status" value="1"/>
</dbReference>
<feature type="transmembrane region" description="Helical" evidence="10">
    <location>
        <begin position="6"/>
        <end position="29"/>
    </location>
</feature>
<protein>
    <submittedName>
        <fullName evidence="11">Uncharacterized protein</fullName>
    </submittedName>
</protein>
<feature type="transmembrane region" description="Helical" evidence="10">
    <location>
        <begin position="169"/>
        <end position="188"/>
    </location>
</feature>
<comment type="caution">
    <text evidence="11">The sequence shown here is derived from an EMBL/GenBank/DDBJ whole genome shotgun (WGS) entry which is preliminary data.</text>
</comment>
<evidence type="ECO:0000256" key="10">
    <source>
        <dbReference type="SAM" id="Phobius"/>
    </source>
</evidence>
<keyword evidence="9" id="KW-1208">Phospholipid metabolism</keyword>